<feature type="domain" description="RING-type" evidence="6">
    <location>
        <begin position="267"/>
        <end position="314"/>
    </location>
</feature>
<feature type="compositionally biased region" description="Low complexity" evidence="5">
    <location>
        <begin position="104"/>
        <end position="121"/>
    </location>
</feature>
<keyword evidence="8" id="KW-1185">Reference proteome</keyword>
<dbReference type="SMART" id="SM00184">
    <property type="entry name" value="RING"/>
    <property type="match status" value="1"/>
</dbReference>
<dbReference type="GO" id="GO:0005634">
    <property type="term" value="C:nucleus"/>
    <property type="evidence" value="ECO:0007669"/>
    <property type="project" value="TreeGrafter"/>
</dbReference>
<feature type="region of interest" description="Disordered" evidence="5">
    <location>
        <begin position="324"/>
        <end position="359"/>
    </location>
</feature>
<dbReference type="InterPro" id="IPR001841">
    <property type="entry name" value="Znf_RING"/>
</dbReference>
<sequence>MSTREPMWYCYECHSEMRPLMVPDPHCASCNGTFVEKMENPADDPRNFQAQAADPTGDEDPFGPRDFLFGLSTLLNAGGMPSQNRTGPSAGTGQSFPERGQTLGGRATNTTTRGTSSGFSIRIDRTGTGPARTIITGGAPTSDSNGGNGQARIPLLSEFVQRAPPRGGLGDEREMITGPLMFQYLINMLSQGRNGPGSEFPFPGMMPPGSENGRWGDYVFNQDALDQIISQLMENSSSHPVPATEEIINNLPKDTLSPGSPLLQKDCAVCKDQFQLNTDDPAEQVVVTLPCKHPFHEPCITPWLKSSGTCPVCRYELVPQPHHGGANNTPGGSSSSNNRPNGPSSPSGSNSPPQGGHGQSSILATCSILWVATTITVIRIRITIRVIANESRAQAVRRHRPDVTSLEVGTWTWISLTFCDTTIEMKRILCTIHHLYFFFQHQV</sequence>
<name>A0AAW0GYT4_9APHY</name>
<dbReference type="SUPFAM" id="SSF57850">
    <property type="entry name" value="RING/U-box"/>
    <property type="match status" value="1"/>
</dbReference>
<dbReference type="GO" id="GO:0006511">
    <property type="term" value="P:ubiquitin-dependent protein catabolic process"/>
    <property type="evidence" value="ECO:0007669"/>
    <property type="project" value="TreeGrafter"/>
</dbReference>
<feature type="region of interest" description="Disordered" evidence="5">
    <location>
        <begin position="42"/>
        <end position="148"/>
    </location>
</feature>
<dbReference type="EMBL" id="JASBNA010000002">
    <property type="protein sequence ID" value="KAK7695041.1"/>
    <property type="molecule type" value="Genomic_DNA"/>
</dbReference>
<evidence type="ECO:0000313" key="7">
    <source>
        <dbReference type="EMBL" id="KAK7695041.1"/>
    </source>
</evidence>
<dbReference type="Pfam" id="PF13639">
    <property type="entry name" value="zf-RING_2"/>
    <property type="match status" value="1"/>
</dbReference>
<dbReference type="PROSITE" id="PS50089">
    <property type="entry name" value="ZF_RING_2"/>
    <property type="match status" value="1"/>
</dbReference>
<accession>A0AAW0GYT4</accession>
<dbReference type="PANTHER" id="PTHR45931">
    <property type="entry name" value="SI:CH211-59O9.10"/>
    <property type="match status" value="1"/>
</dbReference>
<dbReference type="GO" id="GO:0008270">
    <property type="term" value="F:zinc ion binding"/>
    <property type="evidence" value="ECO:0007669"/>
    <property type="project" value="UniProtKB-KW"/>
</dbReference>
<gene>
    <name evidence="7" type="ORF">QCA50_002229</name>
</gene>
<dbReference type="InterPro" id="IPR013083">
    <property type="entry name" value="Znf_RING/FYVE/PHD"/>
</dbReference>
<evidence type="ECO:0000256" key="1">
    <source>
        <dbReference type="ARBA" id="ARBA00022723"/>
    </source>
</evidence>
<feature type="compositionally biased region" description="Polar residues" evidence="5">
    <location>
        <begin position="81"/>
        <end position="95"/>
    </location>
</feature>
<feature type="compositionally biased region" description="Low complexity" evidence="5">
    <location>
        <begin position="324"/>
        <end position="354"/>
    </location>
</feature>
<keyword evidence="1" id="KW-0479">Metal-binding</keyword>
<reference evidence="7 8" key="1">
    <citation type="submission" date="2022-09" db="EMBL/GenBank/DDBJ databases">
        <authorList>
            <person name="Palmer J.M."/>
        </authorList>
    </citation>
    <scope>NUCLEOTIDE SEQUENCE [LARGE SCALE GENOMIC DNA]</scope>
    <source>
        <strain evidence="7 8">DSM 7382</strain>
    </source>
</reference>
<evidence type="ECO:0000256" key="5">
    <source>
        <dbReference type="SAM" id="MobiDB-lite"/>
    </source>
</evidence>
<dbReference type="AlphaFoldDB" id="A0AAW0GYT4"/>
<comment type="caution">
    <text evidence="7">The sequence shown here is derived from an EMBL/GenBank/DDBJ whole genome shotgun (WGS) entry which is preliminary data.</text>
</comment>
<dbReference type="GO" id="GO:0061630">
    <property type="term" value="F:ubiquitin protein ligase activity"/>
    <property type="evidence" value="ECO:0007669"/>
    <property type="project" value="TreeGrafter"/>
</dbReference>
<evidence type="ECO:0000256" key="3">
    <source>
        <dbReference type="ARBA" id="ARBA00022833"/>
    </source>
</evidence>
<keyword evidence="2 4" id="KW-0863">Zinc-finger</keyword>
<evidence type="ECO:0000259" key="6">
    <source>
        <dbReference type="PROSITE" id="PS50089"/>
    </source>
</evidence>
<dbReference type="Proteomes" id="UP001385951">
    <property type="component" value="Unassembled WGS sequence"/>
</dbReference>
<evidence type="ECO:0000256" key="2">
    <source>
        <dbReference type="ARBA" id="ARBA00022771"/>
    </source>
</evidence>
<proteinExistence type="predicted"/>
<keyword evidence="3" id="KW-0862">Zinc</keyword>
<dbReference type="PANTHER" id="PTHR45931:SF3">
    <property type="entry name" value="RING ZINC FINGER-CONTAINING PROTEIN"/>
    <property type="match status" value="1"/>
</dbReference>
<evidence type="ECO:0000313" key="8">
    <source>
        <dbReference type="Proteomes" id="UP001385951"/>
    </source>
</evidence>
<dbReference type="Gene3D" id="3.30.40.10">
    <property type="entry name" value="Zinc/RING finger domain, C3HC4 (zinc finger)"/>
    <property type="match status" value="1"/>
</dbReference>
<evidence type="ECO:0000256" key="4">
    <source>
        <dbReference type="PROSITE-ProRule" id="PRU00175"/>
    </source>
</evidence>
<dbReference type="InterPro" id="IPR051834">
    <property type="entry name" value="RING_finger_E3_ligase"/>
</dbReference>
<protein>
    <recommendedName>
        <fullName evidence="6">RING-type domain-containing protein</fullName>
    </recommendedName>
</protein>
<organism evidence="7 8">
    <name type="scientific">Cerrena zonata</name>
    <dbReference type="NCBI Taxonomy" id="2478898"/>
    <lineage>
        <taxon>Eukaryota</taxon>
        <taxon>Fungi</taxon>
        <taxon>Dikarya</taxon>
        <taxon>Basidiomycota</taxon>
        <taxon>Agaricomycotina</taxon>
        <taxon>Agaricomycetes</taxon>
        <taxon>Polyporales</taxon>
        <taxon>Cerrenaceae</taxon>
        <taxon>Cerrena</taxon>
    </lineage>
</organism>